<accession>A0A4U5N1C8</accession>
<proteinExistence type="predicted"/>
<reference evidence="1 2" key="1">
    <citation type="journal article" date="2015" name="Genome Biol.">
        <title>Comparative genomics of Steinernema reveals deeply conserved gene regulatory networks.</title>
        <authorList>
            <person name="Dillman A.R."/>
            <person name="Macchietto M."/>
            <person name="Porter C.F."/>
            <person name="Rogers A."/>
            <person name="Williams B."/>
            <person name="Antoshechkin I."/>
            <person name="Lee M.M."/>
            <person name="Goodwin Z."/>
            <person name="Lu X."/>
            <person name="Lewis E.E."/>
            <person name="Goodrich-Blair H."/>
            <person name="Stock S.P."/>
            <person name="Adams B.J."/>
            <person name="Sternberg P.W."/>
            <person name="Mortazavi A."/>
        </authorList>
    </citation>
    <scope>NUCLEOTIDE SEQUENCE [LARGE SCALE GENOMIC DNA]</scope>
    <source>
        <strain evidence="1 2">ALL</strain>
    </source>
</reference>
<reference evidence="1 2" key="2">
    <citation type="journal article" date="2019" name="G3 (Bethesda)">
        <title>Hybrid Assembly of the Genome of the Entomopathogenic Nematode Steinernema carpocapsae Identifies the X-Chromosome.</title>
        <authorList>
            <person name="Serra L."/>
            <person name="Macchietto M."/>
            <person name="Macias-Munoz A."/>
            <person name="McGill C.J."/>
            <person name="Rodriguez I.M."/>
            <person name="Rodriguez B."/>
            <person name="Murad R."/>
            <person name="Mortazavi A."/>
        </authorList>
    </citation>
    <scope>NUCLEOTIDE SEQUENCE [LARGE SCALE GENOMIC DNA]</scope>
    <source>
        <strain evidence="1 2">ALL</strain>
    </source>
</reference>
<organism evidence="1 2">
    <name type="scientific">Steinernema carpocapsae</name>
    <name type="common">Entomopathogenic nematode</name>
    <dbReference type="NCBI Taxonomy" id="34508"/>
    <lineage>
        <taxon>Eukaryota</taxon>
        <taxon>Metazoa</taxon>
        <taxon>Ecdysozoa</taxon>
        <taxon>Nematoda</taxon>
        <taxon>Chromadorea</taxon>
        <taxon>Rhabditida</taxon>
        <taxon>Tylenchina</taxon>
        <taxon>Panagrolaimomorpha</taxon>
        <taxon>Strongyloidoidea</taxon>
        <taxon>Steinernematidae</taxon>
        <taxon>Steinernema</taxon>
    </lineage>
</organism>
<comment type="caution">
    <text evidence="1">The sequence shown here is derived from an EMBL/GenBank/DDBJ whole genome shotgun (WGS) entry which is preliminary data.</text>
</comment>
<dbReference type="AlphaFoldDB" id="A0A4U5N1C8"/>
<sequence>MSSAVFRQALESTGRRREIGRIGISSSRRTPRELKLRTTTSRITISDGLLASLEAFVGTSGGMDEGDVLLTAPEVGRRSNYGRGVALLREAVEDLLLLVDEDLLKPQNSNFSTEIHNPPACTVEGVRNNDDVDGADVDDDWATESVSVEDAGPSESPSTMTTVTVLPLPHSSPFNFSRAVSLSDEVACIGLRNSSPSPRRRFRQRRSRSSSMQARRPLWLRSCWLLSFVAISFLPRKTRPSSSQYICARRSKTRTLSVKPANLRQLRRLRLLPSELLRRWKIQWTLLVDNDKCCGRAGKHQNSLELTDVKNSYFKDGKIFFKDATWTASSKKWSGPSRDYEEGVTFDIATGRKYRNGAISVVKGVEVHREDCSMSFGLFLKRQRLATTWTTCRFAVSSDTRDVILFPDKSIERQSCLQSDDRGLLFFEVLGGKCIHHYECSNYILFVKDGDHEWAMQKFRKSHRGEPSNSPCQLDAVRQSQAKFGYVNESKAVVLVKEASKPGIKCHIADLPEPGKSMTLPEGNEIPMGWPTGDLFRSGENFFFWTSGSYWNLKIVNGICKVDIKKPPQLTKILIDKQQEIFNGFTQKGDSASIIGPSAFLWRGEKNVTLVHSLKTNSKSFAQFSSLAAF</sequence>
<name>A0A4U5N1C8_STECR</name>
<protein>
    <submittedName>
        <fullName evidence="1">Uncharacterized protein</fullName>
    </submittedName>
</protein>
<evidence type="ECO:0000313" key="1">
    <source>
        <dbReference type="EMBL" id="TKR76157.1"/>
    </source>
</evidence>
<dbReference type="EMBL" id="AZBU02000005">
    <property type="protein sequence ID" value="TKR76157.1"/>
    <property type="molecule type" value="Genomic_DNA"/>
</dbReference>
<dbReference type="Proteomes" id="UP000298663">
    <property type="component" value="Unassembled WGS sequence"/>
</dbReference>
<keyword evidence="2" id="KW-1185">Reference proteome</keyword>
<gene>
    <name evidence="1" type="ORF">L596_017344</name>
</gene>
<evidence type="ECO:0000313" key="2">
    <source>
        <dbReference type="Proteomes" id="UP000298663"/>
    </source>
</evidence>